<comment type="subcellular location">
    <subcellularLocation>
        <location evidence="1">Secreted</location>
    </subcellularLocation>
</comment>
<evidence type="ECO:0000256" key="1">
    <source>
        <dbReference type="ARBA" id="ARBA00004613"/>
    </source>
</evidence>
<dbReference type="InterPro" id="IPR011049">
    <property type="entry name" value="Serralysin-like_metalloprot_C"/>
</dbReference>
<keyword evidence="4" id="KW-1185">Reference proteome</keyword>
<dbReference type="Gene3D" id="3.40.50.1820">
    <property type="entry name" value="alpha/beta hydrolase"/>
    <property type="match status" value="1"/>
</dbReference>
<dbReference type="Gene3D" id="2.150.10.10">
    <property type="entry name" value="Serralysin-like metalloprotease, C-terminal"/>
    <property type="match status" value="1"/>
</dbReference>
<keyword evidence="3" id="KW-0378">Hydrolase</keyword>
<dbReference type="PANTHER" id="PTHR38340">
    <property type="entry name" value="S-LAYER PROTEIN"/>
    <property type="match status" value="1"/>
</dbReference>
<accession>A0ABV2ITW3</accession>
<dbReference type="Proteomes" id="UP001549047">
    <property type="component" value="Unassembled WGS sequence"/>
</dbReference>
<dbReference type="Pfam" id="PF00353">
    <property type="entry name" value="HemolysinCabind"/>
    <property type="match status" value="3"/>
</dbReference>
<dbReference type="GO" id="GO:0004806">
    <property type="term" value="F:triacylglycerol lipase activity"/>
    <property type="evidence" value="ECO:0007669"/>
    <property type="project" value="UniProtKB-EC"/>
</dbReference>
<protein>
    <submittedName>
        <fullName evidence="3">Triacylglycerol lipase</fullName>
        <ecNumber evidence="3">3.1.1.3</ecNumber>
    </submittedName>
</protein>
<dbReference type="PROSITE" id="PS00330">
    <property type="entry name" value="HEMOLYSIN_CALCIUM"/>
    <property type="match status" value="3"/>
</dbReference>
<organism evidence="3 4">
    <name type="scientific">Rhizobium aquaticum</name>
    <dbReference type="NCBI Taxonomy" id="1549636"/>
    <lineage>
        <taxon>Bacteria</taxon>
        <taxon>Pseudomonadati</taxon>
        <taxon>Pseudomonadota</taxon>
        <taxon>Alphaproteobacteria</taxon>
        <taxon>Hyphomicrobiales</taxon>
        <taxon>Rhizobiaceae</taxon>
        <taxon>Rhizobium/Agrobacterium group</taxon>
        <taxon>Rhizobium</taxon>
    </lineage>
</organism>
<dbReference type="EC" id="3.1.1.3" evidence="3"/>
<dbReference type="InterPro" id="IPR018511">
    <property type="entry name" value="Hemolysin-typ_Ca-bd_CS"/>
</dbReference>
<keyword evidence="2" id="KW-0964">Secreted</keyword>
<dbReference type="SUPFAM" id="SSF53474">
    <property type="entry name" value="alpha/beta-Hydrolases"/>
    <property type="match status" value="1"/>
</dbReference>
<dbReference type="RefSeq" id="WP_354554427.1">
    <property type="nucleotide sequence ID" value="NZ_JBEPMB010000001.1"/>
</dbReference>
<evidence type="ECO:0000256" key="2">
    <source>
        <dbReference type="ARBA" id="ARBA00022525"/>
    </source>
</evidence>
<dbReference type="InterPro" id="IPR050557">
    <property type="entry name" value="RTX_toxin/Mannuronan_C5-epim"/>
</dbReference>
<dbReference type="PRINTS" id="PR00313">
    <property type="entry name" value="CABNDNGRPT"/>
</dbReference>
<proteinExistence type="predicted"/>
<gene>
    <name evidence="3" type="ORF">ABID16_000228</name>
</gene>
<dbReference type="PANTHER" id="PTHR38340:SF1">
    <property type="entry name" value="S-LAYER PROTEIN"/>
    <property type="match status" value="1"/>
</dbReference>
<evidence type="ECO:0000313" key="3">
    <source>
        <dbReference type="EMBL" id="MET3611923.1"/>
    </source>
</evidence>
<dbReference type="InterPro" id="IPR001343">
    <property type="entry name" value="Hemolysn_Ca-bd"/>
</dbReference>
<dbReference type="InterPro" id="IPR029058">
    <property type="entry name" value="AB_hydrolase_fold"/>
</dbReference>
<sequence>MANFIYSTAQLNYLQAFGQSPAGLLGLQQLSLPGFNLGGLGSMFDRMLPDMFNGMSMTFTSPDWLAKAATSTIVSSFPFFDGTVSRALLPAPTPAASASTPQAPNPATGIFGYKDYSAAKSAALVDTAFKLATYEQMDKIFGINVASLVNQIGNTLPDGLTANKMHLELPAGWSKVGPAALGLSASSQDLDGYYIIKSPLSGTTYSGPQAQILEQHDSAGHVVGLSVTFIGTNSPVDVLDYLQLNSGEIAANMEPLLNAVHNYAVAHHLGAQDVIVTGYSLGAGYTNVMARFADSLSGGFFANSNYIAYEVPYIYDQKDRVLNIGYENDVVHRAAGDWSSFGQAVAAAPGLIGQDYQLHSSTDNLILFSDDYASPAWPMGPFALYNIVGGWSAHIAGITTDALQRIMDSHFYEFTTRDSLVIASNLSGLTRDTTWVQDLDKSSDRYGHVGDSAFIVGTNYDDKLAGNRGNDYIDGMAGNDTIRPGTGANRVEGGAGRDTLELQGTMSDWTVSKLADGTLALFSKTYGMNIISGIEQVIFLDSGPLHTPRNYEVAGDHLEDMTFSGALDWLDQDMAYAKSLQGTAGNDTLTGNFVFALAGNDTVNGTNGSDVLYGGAGNDKLDGLAGNDFLYGGEGNDTLFGGGGNDLLNGGLGNDTFVFDRKVAGAVTVEDFRLGADELDMIAVKNSGYASVAEFLSQGKDTAAGLLFDFGSSDLLIAHATKADVTKDMIVFI</sequence>
<dbReference type="EMBL" id="JBEPMB010000001">
    <property type="protein sequence ID" value="MET3611923.1"/>
    <property type="molecule type" value="Genomic_DNA"/>
</dbReference>
<dbReference type="SUPFAM" id="SSF51120">
    <property type="entry name" value="beta-Roll"/>
    <property type="match status" value="2"/>
</dbReference>
<reference evidence="3 4" key="1">
    <citation type="submission" date="2024-06" db="EMBL/GenBank/DDBJ databases">
        <title>Genomic Encyclopedia of Type Strains, Phase IV (KMG-IV): sequencing the most valuable type-strain genomes for metagenomic binning, comparative biology and taxonomic classification.</title>
        <authorList>
            <person name="Goeker M."/>
        </authorList>
    </citation>
    <scope>NUCLEOTIDE SEQUENCE [LARGE SCALE GENOMIC DNA]</scope>
    <source>
        <strain evidence="3 4">DSM 29780</strain>
    </source>
</reference>
<comment type="caution">
    <text evidence="3">The sequence shown here is derived from an EMBL/GenBank/DDBJ whole genome shotgun (WGS) entry which is preliminary data.</text>
</comment>
<evidence type="ECO:0000313" key="4">
    <source>
        <dbReference type="Proteomes" id="UP001549047"/>
    </source>
</evidence>
<name>A0ABV2ITW3_9HYPH</name>